<organism evidence="2 3">
    <name type="scientific">Rubrivirga litoralis</name>
    <dbReference type="NCBI Taxonomy" id="3075598"/>
    <lineage>
        <taxon>Bacteria</taxon>
        <taxon>Pseudomonadati</taxon>
        <taxon>Rhodothermota</taxon>
        <taxon>Rhodothermia</taxon>
        <taxon>Rhodothermales</taxon>
        <taxon>Rubricoccaceae</taxon>
        <taxon>Rubrivirga</taxon>
    </lineage>
</organism>
<name>A0ABU3BP08_9BACT</name>
<sequence length="63" mass="6902">MLIQRLLQILVVAIVLVAAFGLLALVLDLVGWLLALAVRVIIVLVVVAAGLRFVELVRDKSRR</sequence>
<keyword evidence="1" id="KW-0812">Transmembrane</keyword>
<dbReference type="RefSeq" id="WP_311662378.1">
    <property type="nucleotide sequence ID" value="NZ_JAVRHT010000007.1"/>
</dbReference>
<keyword evidence="1" id="KW-1133">Transmembrane helix</keyword>
<keyword evidence="3" id="KW-1185">Reference proteome</keyword>
<evidence type="ECO:0000313" key="2">
    <source>
        <dbReference type="EMBL" id="MDT0631037.1"/>
    </source>
</evidence>
<protein>
    <submittedName>
        <fullName evidence="2">Uncharacterized protein</fullName>
    </submittedName>
</protein>
<feature type="transmembrane region" description="Helical" evidence="1">
    <location>
        <begin position="7"/>
        <end position="26"/>
    </location>
</feature>
<proteinExistence type="predicted"/>
<dbReference type="EMBL" id="JAVRHT010000007">
    <property type="protein sequence ID" value="MDT0631037.1"/>
    <property type="molecule type" value="Genomic_DNA"/>
</dbReference>
<comment type="caution">
    <text evidence="2">The sequence shown here is derived from an EMBL/GenBank/DDBJ whole genome shotgun (WGS) entry which is preliminary data.</text>
</comment>
<dbReference type="Proteomes" id="UP001267426">
    <property type="component" value="Unassembled WGS sequence"/>
</dbReference>
<evidence type="ECO:0000256" key="1">
    <source>
        <dbReference type="SAM" id="Phobius"/>
    </source>
</evidence>
<feature type="transmembrane region" description="Helical" evidence="1">
    <location>
        <begin position="32"/>
        <end position="54"/>
    </location>
</feature>
<evidence type="ECO:0000313" key="3">
    <source>
        <dbReference type="Proteomes" id="UP001267426"/>
    </source>
</evidence>
<keyword evidence="1" id="KW-0472">Membrane</keyword>
<reference evidence="2 3" key="1">
    <citation type="submission" date="2023-09" db="EMBL/GenBank/DDBJ databases">
        <authorList>
            <person name="Rey-Velasco X."/>
        </authorList>
    </citation>
    <scope>NUCLEOTIDE SEQUENCE [LARGE SCALE GENOMIC DNA]</scope>
    <source>
        <strain evidence="2 3">F394</strain>
    </source>
</reference>
<accession>A0ABU3BP08</accession>
<gene>
    <name evidence="2" type="ORF">RM540_04675</name>
</gene>